<comment type="caution">
    <text evidence="1">The sequence shown here is derived from an EMBL/GenBank/DDBJ whole genome shotgun (WGS) entry which is preliminary data.</text>
</comment>
<proteinExistence type="predicted"/>
<dbReference type="KEGG" id="ntd:EGO55_11660"/>
<accession>U2ZUV5</accession>
<dbReference type="AlphaFoldDB" id="U2ZUV5"/>
<reference evidence="1 2" key="1">
    <citation type="submission" date="2013-09" db="EMBL/GenBank/DDBJ databases">
        <title>Whole genome shotgun sequence of Novosphingobium tardaugens NBRC 16725.</title>
        <authorList>
            <person name="Isaki S."/>
            <person name="Hosoyama A."/>
            <person name="Tsuchikane K."/>
            <person name="Katsumata H."/>
            <person name="Ando Y."/>
            <person name="Yamazaki S."/>
            <person name="Fujita N."/>
        </authorList>
    </citation>
    <scope>NUCLEOTIDE SEQUENCE [LARGE SCALE GENOMIC DNA]</scope>
    <source>
        <strain evidence="1 2">NBRC 16725</strain>
    </source>
</reference>
<organism evidence="1 2">
    <name type="scientific">Caenibius tardaugens NBRC 16725</name>
    <dbReference type="NCBI Taxonomy" id="1219035"/>
    <lineage>
        <taxon>Bacteria</taxon>
        <taxon>Pseudomonadati</taxon>
        <taxon>Pseudomonadota</taxon>
        <taxon>Alphaproteobacteria</taxon>
        <taxon>Sphingomonadales</taxon>
        <taxon>Erythrobacteraceae</taxon>
        <taxon>Caenibius</taxon>
    </lineage>
</organism>
<keyword evidence="2" id="KW-1185">Reference proteome</keyword>
<dbReference type="Proteomes" id="UP000016568">
    <property type="component" value="Unassembled WGS sequence"/>
</dbReference>
<dbReference type="EMBL" id="BASZ01000005">
    <property type="protein sequence ID" value="GAD49169.1"/>
    <property type="molecule type" value="Genomic_DNA"/>
</dbReference>
<evidence type="ECO:0000313" key="2">
    <source>
        <dbReference type="Proteomes" id="UP000016568"/>
    </source>
</evidence>
<dbReference type="RefSeq" id="WP_021690075.1">
    <property type="nucleotide sequence ID" value="NZ_BASZ01000005.1"/>
</dbReference>
<evidence type="ECO:0000313" key="1">
    <source>
        <dbReference type="EMBL" id="GAD49169.1"/>
    </source>
</evidence>
<protein>
    <submittedName>
        <fullName evidence="1">Uncharacterized protein</fullName>
    </submittedName>
</protein>
<gene>
    <name evidence="1" type="ORF">NT2_05_00900</name>
</gene>
<sequence>MHIDVPADLAAIPARLSALLQGLPDPETDALLAEIIEGTGLFDDLDDEARRTALHYHRVVMLADDLGDYAAALVDEADGSAAKRERLSAMPADELLAQMRVESAAFRKRLAAPAL</sequence>
<name>U2ZUV5_9SPHN</name>